<name>A0A9W6WHD8_AMBMO</name>
<dbReference type="PANTHER" id="PTHR47345">
    <property type="entry name" value="CUT9-INTERACTING PROTEIN SCN1"/>
    <property type="match status" value="1"/>
</dbReference>
<reference evidence="2" key="1">
    <citation type="submission" date="2023-04" db="EMBL/GenBank/DDBJ databases">
        <title>Ambrosiozyma monospora NBRC 1965.</title>
        <authorList>
            <person name="Ichikawa N."/>
            <person name="Sato H."/>
            <person name="Tonouchi N."/>
        </authorList>
    </citation>
    <scope>NUCLEOTIDE SEQUENCE</scope>
    <source>
        <strain evidence="2">NBRC 1965</strain>
    </source>
</reference>
<dbReference type="AlphaFoldDB" id="A0A9W6WHD8"/>
<evidence type="ECO:0000313" key="3">
    <source>
        <dbReference type="Proteomes" id="UP001165063"/>
    </source>
</evidence>
<evidence type="ECO:0000313" key="2">
    <source>
        <dbReference type="EMBL" id="GME71088.1"/>
    </source>
</evidence>
<evidence type="ECO:0000256" key="1">
    <source>
        <dbReference type="SAM" id="MobiDB-lite"/>
    </source>
</evidence>
<organism evidence="2 3">
    <name type="scientific">Ambrosiozyma monospora</name>
    <name type="common">Yeast</name>
    <name type="synonym">Endomycopsis monosporus</name>
    <dbReference type="NCBI Taxonomy" id="43982"/>
    <lineage>
        <taxon>Eukaryota</taxon>
        <taxon>Fungi</taxon>
        <taxon>Dikarya</taxon>
        <taxon>Ascomycota</taxon>
        <taxon>Saccharomycotina</taxon>
        <taxon>Pichiomycetes</taxon>
        <taxon>Pichiales</taxon>
        <taxon>Pichiaceae</taxon>
        <taxon>Ambrosiozyma</taxon>
    </lineage>
</organism>
<accession>A0A9W6WHD8</accession>
<dbReference type="EMBL" id="BSXU01010142">
    <property type="protein sequence ID" value="GME71088.1"/>
    <property type="molecule type" value="Genomic_DNA"/>
</dbReference>
<dbReference type="InterPro" id="IPR053044">
    <property type="entry name" value="Metallo-hydrolase/TatD-type"/>
</dbReference>
<feature type="compositionally biased region" description="Low complexity" evidence="1">
    <location>
        <begin position="164"/>
        <end position="181"/>
    </location>
</feature>
<gene>
    <name evidence="2" type="ORF">Amon01_000924800</name>
</gene>
<keyword evidence="3" id="KW-1185">Reference proteome</keyword>
<proteinExistence type="predicted"/>
<dbReference type="OrthoDB" id="413993at2759"/>
<protein>
    <submittedName>
        <fullName evidence="2">Unnamed protein product</fullName>
    </submittedName>
</protein>
<sequence length="249" mass="28485">MSTITSNQVNTKRDQKDHIHSGYRYAKLYDAHCHISSSLRYPSQLQDLIKQIKLVSLDSDSNLTSNANANNANENIQLNSKDNGKVDVAIGDEYGEDENENEDDHDHDGDDDDGVIPTFNLMSTNQFDHKLIQHMKDQCPDEIIANYGIHPWFSHLFTFDEPPSTTSSTTTQSNQSKTQDQAEAEGEGAAETYKHTEQAEQLRHFKLNHYTKILTRPKSTSLDQFHNFINLRLPTPIYFPDYMRSFQDS</sequence>
<feature type="region of interest" description="Disordered" evidence="1">
    <location>
        <begin position="160"/>
        <end position="190"/>
    </location>
</feature>
<dbReference type="PANTHER" id="PTHR47345:SF1">
    <property type="entry name" value="CUT9-INTERACTING PROTEIN SCN1"/>
    <property type="match status" value="1"/>
</dbReference>
<dbReference type="Proteomes" id="UP001165063">
    <property type="component" value="Unassembled WGS sequence"/>
</dbReference>
<feature type="region of interest" description="Disordered" evidence="1">
    <location>
        <begin position="95"/>
        <end position="114"/>
    </location>
</feature>
<comment type="caution">
    <text evidence="2">The sequence shown here is derived from an EMBL/GenBank/DDBJ whole genome shotgun (WGS) entry which is preliminary data.</text>
</comment>